<comment type="similarity">
    <text evidence="1 4">Belongs to the IF-3 family.</text>
</comment>
<evidence type="ECO:0000313" key="8">
    <source>
        <dbReference type="EMBL" id="ORI98446.1"/>
    </source>
</evidence>
<name>A0A1X0VFT7_LEUPS</name>
<dbReference type="GO" id="GO:0043022">
    <property type="term" value="F:ribosome binding"/>
    <property type="evidence" value="ECO:0007669"/>
    <property type="project" value="TreeGrafter"/>
</dbReference>
<dbReference type="HAMAP" id="MF_00080">
    <property type="entry name" value="IF_3"/>
    <property type="match status" value="1"/>
</dbReference>
<evidence type="ECO:0000256" key="2">
    <source>
        <dbReference type="ARBA" id="ARBA00022540"/>
    </source>
</evidence>
<keyword evidence="4" id="KW-0963">Cytoplasm</keyword>
<comment type="function">
    <text evidence="4">IF-3 binds to the 30S ribosomal subunit and shifts the equilibrium between 70S ribosomes and their 50S and 30S subunits in favor of the free subunits, thus enhancing the availability of 30S subunits on which protein synthesis initiation begins.</text>
</comment>
<evidence type="ECO:0000256" key="4">
    <source>
        <dbReference type="HAMAP-Rule" id="MF_00080"/>
    </source>
</evidence>
<dbReference type="STRING" id="33968.BMS77_01215"/>
<dbReference type="NCBIfam" id="TIGR00168">
    <property type="entry name" value="infC"/>
    <property type="match status" value="1"/>
</dbReference>
<evidence type="ECO:0000256" key="1">
    <source>
        <dbReference type="ARBA" id="ARBA00005439"/>
    </source>
</evidence>
<comment type="subunit">
    <text evidence="4">Monomer.</text>
</comment>
<dbReference type="GO" id="GO:0032790">
    <property type="term" value="P:ribosome disassembly"/>
    <property type="evidence" value="ECO:0007669"/>
    <property type="project" value="TreeGrafter"/>
</dbReference>
<dbReference type="Pfam" id="PF00707">
    <property type="entry name" value="IF3_C"/>
    <property type="match status" value="1"/>
</dbReference>
<evidence type="ECO:0000259" key="6">
    <source>
        <dbReference type="Pfam" id="PF00707"/>
    </source>
</evidence>
<evidence type="ECO:0000256" key="5">
    <source>
        <dbReference type="NCBIfam" id="TIGR00168"/>
    </source>
</evidence>
<dbReference type="InterPro" id="IPR019814">
    <property type="entry name" value="Translation_initiation_fac_3_N"/>
</dbReference>
<dbReference type="GO" id="GO:0016020">
    <property type="term" value="C:membrane"/>
    <property type="evidence" value="ECO:0007669"/>
    <property type="project" value="TreeGrafter"/>
</dbReference>
<comment type="caution">
    <text evidence="8">The sequence shown here is derived from an EMBL/GenBank/DDBJ whole genome shotgun (WGS) entry which is preliminary data.</text>
</comment>
<gene>
    <name evidence="4" type="primary">infC</name>
    <name evidence="8" type="ORF">BMR96_02125</name>
</gene>
<evidence type="ECO:0000313" key="9">
    <source>
        <dbReference type="Proteomes" id="UP000192288"/>
    </source>
</evidence>
<dbReference type="eggNOG" id="COG0290">
    <property type="taxonomic scope" value="Bacteria"/>
</dbReference>
<dbReference type="InterPro" id="IPR036788">
    <property type="entry name" value="T_IF-3_C_sf"/>
</dbReference>
<dbReference type="InterPro" id="IPR019815">
    <property type="entry name" value="Translation_initiation_fac_3_C"/>
</dbReference>
<protein>
    <recommendedName>
        <fullName evidence="4 5">Translation initiation factor IF-3</fullName>
    </recommendedName>
</protein>
<keyword evidence="2 4" id="KW-0396">Initiation factor</keyword>
<sequence>MWRCQTIARQPRQVDLVNENIRAPRVLLIHDGKQEEMSTRDAQQLANDADLDLVLVQANAEVPVAKIMDWGKAKFEAQKKQKEQRKNQKIVQVKEVRMSPVIDSGDFETRKKAAIKFLSQGNKVKLNLRFRGRMITHQDIGRGVLDRMAEELDDIAKVEQRAKMDGRQMFLVLAPRDAK</sequence>
<dbReference type="GeneID" id="97230805"/>
<dbReference type="Gene3D" id="3.30.110.10">
    <property type="entry name" value="Translation initiation factor 3 (IF-3), C-terminal domain"/>
    <property type="match status" value="1"/>
</dbReference>
<reference evidence="8 9" key="1">
    <citation type="journal article" date="2017" name="Front. Microbiol.">
        <title>Genomic Characterization of Dairy Associated Leuconostoc Species and Diversity of Leuconostocs in Undefined Mixed Mesophilic Starter Cultures.</title>
        <authorList>
            <person name="Frantzen C.A."/>
            <person name="Kot W."/>
            <person name="Pedersen T.B."/>
            <person name="Ardo Y.M."/>
            <person name="Broadbent J.R."/>
            <person name="Neve H."/>
            <person name="Hansen L.H."/>
            <person name="Dal Bello F."/>
            <person name="Ostlie H.M."/>
            <person name="Kleppen H.P."/>
            <person name="Vogensen F.K."/>
            <person name="Holo H."/>
        </authorList>
    </citation>
    <scope>NUCLEOTIDE SEQUENCE [LARGE SCALE GENOMIC DNA]</scope>
    <source>
        <strain evidence="8 9">LMGCF08</strain>
    </source>
</reference>
<dbReference type="InterPro" id="IPR001288">
    <property type="entry name" value="Translation_initiation_fac_3"/>
</dbReference>
<dbReference type="GO" id="GO:0003743">
    <property type="term" value="F:translation initiation factor activity"/>
    <property type="evidence" value="ECO:0007669"/>
    <property type="project" value="UniProtKB-UniRule"/>
</dbReference>
<evidence type="ECO:0000259" key="7">
    <source>
        <dbReference type="Pfam" id="PF05198"/>
    </source>
</evidence>
<dbReference type="PANTHER" id="PTHR10938">
    <property type="entry name" value="TRANSLATION INITIATION FACTOR IF-3"/>
    <property type="match status" value="1"/>
</dbReference>
<dbReference type="EMBL" id="MPLS01000004">
    <property type="protein sequence ID" value="ORI98446.1"/>
    <property type="molecule type" value="Genomic_DNA"/>
</dbReference>
<dbReference type="PANTHER" id="PTHR10938:SF0">
    <property type="entry name" value="TRANSLATION INITIATION FACTOR IF-3, MITOCHONDRIAL"/>
    <property type="match status" value="1"/>
</dbReference>
<feature type="domain" description="Translation initiation factor 3 N-terminal" evidence="7">
    <location>
        <begin position="17"/>
        <end position="84"/>
    </location>
</feature>
<keyword evidence="3 4" id="KW-0648">Protein biosynthesis</keyword>
<proteinExistence type="inferred from homology"/>
<comment type="subcellular location">
    <subcellularLocation>
        <location evidence="4">Cytoplasm</location>
    </subcellularLocation>
</comment>
<dbReference type="SUPFAM" id="SSF54364">
    <property type="entry name" value="Translation initiation factor IF3, N-terminal domain"/>
    <property type="match status" value="1"/>
</dbReference>
<dbReference type="FunFam" id="3.30.110.10:FF:000001">
    <property type="entry name" value="Translation initiation factor IF-3"/>
    <property type="match status" value="1"/>
</dbReference>
<feature type="domain" description="Translation initiation factor 3 C-terminal" evidence="6">
    <location>
        <begin position="91"/>
        <end position="175"/>
    </location>
</feature>
<dbReference type="GO" id="GO:0005829">
    <property type="term" value="C:cytosol"/>
    <property type="evidence" value="ECO:0007669"/>
    <property type="project" value="TreeGrafter"/>
</dbReference>
<dbReference type="RefSeq" id="WP_050799439.1">
    <property type="nucleotide sequence ID" value="NZ_BMBO01000002.1"/>
</dbReference>
<dbReference type="Gene3D" id="3.10.20.80">
    <property type="entry name" value="Translation initiation factor 3 (IF-3), N-terminal domain"/>
    <property type="match status" value="1"/>
</dbReference>
<dbReference type="AlphaFoldDB" id="A0A1X0VFT7"/>
<accession>A0A1X0VFT7</accession>
<dbReference type="Pfam" id="PF05198">
    <property type="entry name" value="IF3_N"/>
    <property type="match status" value="1"/>
</dbReference>
<organism evidence="8 9">
    <name type="scientific">Leuconostoc pseudomesenteroides</name>
    <dbReference type="NCBI Taxonomy" id="33968"/>
    <lineage>
        <taxon>Bacteria</taxon>
        <taxon>Bacillati</taxon>
        <taxon>Bacillota</taxon>
        <taxon>Bacilli</taxon>
        <taxon>Lactobacillales</taxon>
        <taxon>Lactobacillaceae</taxon>
        <taxon>Leuconostoc</taxon>
    </lineage>
</organism>
<evidence type="ECO:0000256" key="3">
    <source>
        <dbReference type="ARBA" id="ARBA00022917"/>
    </source>
</evidence>
<dbReference type="SUPFAM" id="SSF55200">
    <property type="entry name" value="Translation initiation factor IF3, C-terminal domain"/>
    <property type="match status" value="1"/>
</dbReference>
<dbReference type="InterPro" id="IPR036787">
    <property type="entry name" value="T_IF-3_N_sf"/>
</dbReference>
<dbReference type="Proteomes" id="UP000192288">
    <property type="component" value="Unassembled WGS sequence"/>
</dbReference>